<name>A0AAW7XDJ7_9GAMM</name>
<protein>
    <submittedName>
        <fullName evidence="2">DsrE family protein</fullName>
    </submittedName>
</protein>
<reference evidence="2" key="1">
    <citation type="submission" date="2023-07" db="EMBL/GenBank/DDBJ databases">
        <title>Genome content predicts the carbon catabolic preferences of heterotrophic bacteria.</title>
        <authorList>
            <person name="Gralka M."/>
        </authorList>
    </citation>
    <scope>NUCLEOTIDE SEQUENCE</scope>
    <source>
        <strain evidence="2">I2M16</strain>
    </source>
</reference>
<organism evidence="2 3">
    <name type="scientific">Neptunomonas phycophila</name>
    <dbReference type="NCBI Taxonomy" id="1572645"/>
    <lineage>
        <taxon>Bacteria</taxon>
        <taxon>Pseudomonadati</taxon>
        <taxon>Pseudomonadota</taxon>
        <taxon>Gammaproteobacteria</taxon>
        <taxon>Oceanospirillales</taxon>
        <taxon>Oceanospirillaceae</taxon>
        <taxon>Neptunomonas</taxon>
    </lineage>
</organism>
<dbReference type="InterPro" id="IPR017462">
    <property type="entry name" value="Sulphur_relay_TusC/DsrF"/>
</dbReference>
<dbReference type="AlphaFoldDB" id="A0AAW7XDJ7"/>
<gene>
    <name evidence="2" type="ORF">Q4490_01355</name>
</gene>
<dbReference type="SUPFAM" id="SSF75169">
    <property type="entry name" value="DsrEFH-like"/>
    <property type="match status" value="1"/>
</dbReference>
<dbReference type="Gene3D" id="3.40.1260.10">
    <property type="entry name" value="DsrEFH-like"/>
    <property type="match status" value="1"/>
</dbReference>
<dbReference type="InterPro" id="IPR027396">
    <property type="entry name" value="DsrEFH-like"/>
</dbReference>
<dbReference type="PANTHER" id="PTHR38780">
    <property type="entry name" value="PROTEIN TUSC"/>
    <property type="match status" value="1"/>
</dbReference>
<dbReference type="Pfam" id="PF02635">
    <property type="entry name" value="DsrE"/>
    <property type="match status" value="1"/>
</dbReference>
<dbReference type="Proteomes" id="UP001169862">
    <property type="component" value="Unassembled WGS sequence"/>
</dbReference>
<sequence>MSLTPTKADKSILIIISKSAYQSPTIKEALDIALTCAAFEQVISVLLTDHSVLALLPNQSPLAIGQKAINKQLAALPMYDIESLYIESHAESHLAPHQSVIPNSLIYVDDKEIADLIRSHDIVLRF</sequence>
<dbReference type="PANTHER" id="PTHR38780:SF1">
    <property type="entry name" value="PROTEIN TUSC"/>
    <property type="match status" value="1"/>
</dbReference>
<evidence type="ECO:0000313" key="3">
    <source>
        <dbReference type="Proteomes" id="UP001169862"/>
    </source>
</evidence>
<proteinExistence type="inferred from homology"/>
<comment type="caution">
    <text evidence="2">The sequence shown here is derived from an EMBL/GenBank/DDBJ whole genome shotgun (WGS) entry which is preliminary data.</text>
</comment>
<accession>A0AAW7XDJ7</accession>
<dbReference type="EMBL" id="JAUOPG010000001">
    <property type="protein sequence ID" value="MDO6452200.1"/>
    <property type="molecule type" value="Genomic_DNA"/>
</dbReference>
<dbReference type="InterPro" id="IPR003787">
    <property type="entry name" value="Sulphur_relay_DsrE/F-like"/>
</dbReference>
<evidence type="ECO:0000313" key="2">
    <source>
        <dbReference type="EMBL" id="MDO6452200.1"/>
    </source>
</evidence>
<dbReference type="RefSeq" id="WP_303548188.1">
    <property type="nucleotide sequence ID" value="NZ_CAXPFL010000037.1"/>
</dbReference>
<evidence type="ECO:0000256" key="1">
    <source>
        <dbReference type="ARBA" id="ARBA00005996"/>
    </source>
</evidence>
<comment type="similarity">
    <text evidence="1">Belongs to the DsrF/TusC family.</text>
</comment>